<dbReference type="RefSeq" id="XP_033659762.1">
    <property type="nucleotide sequence ID" value="XM_033814700.1"/>
</dbReference>
<feature type="compositionally biased region" description="Low complexity" evidence="1">
    <location>
        <begin position="202"/>
        <end position="215"/>
    </location>
</feature>
<feature type="region of interest" description="Disordered" evidence="1">
    <location>
        <begin position="129"/>
        <end position="215"/>
    </location>
</feature>
<reference evidence="2" key="1">
    <citation type="journal article" date="2020" name="Stud. Mycol.">
        <title>101 Dothideomycetes genomes: a test case for predicting lifestyles and emergence of pathogens.</title>
        <authorList>
            <person name="Haridas S."/>
            <person name="Albert R."/>
            <person name="Binder M."/>
            <person name="Bloem J."/>
            <person name="Labutti K."/>
            <person name="Salamov A."/>
            <person name="Andreopoulos B."/>
            <person name="Baker S."/>
            <person name="Barry K."/>
            <person name="Bills G."/>
            <person name="Bluhm B."/>
            <person name="Cannon C."/>
            <person name="Castanera R."/>
            <person name="Culley D."/>
            <person name="Daum C."/>
            <person name="Ezra D."/>
            <person name="Gonzalez J."/>
            <person name="Henrissat B."/>
            <person name="Kuo A."/>
            <person name="Liang C."/>
            <person name="Lipzen A."/>
            <person name="Lutzoni F."/>
            <person name="Magnuson J."/>
            <person name="Mondo S."/>
            <person name="Nolan M."/>
            <person name="Ohm R."/>
            <person name="Pangilinan J."/>
            <person name="Park H.-J."/>
            <person name="Ramirez L."/>
            <person name="Alfaro M."/>
            <person name="Sun H."/>
            <person name="Tritt A."/>
            <person name="Yoshinaga Y."/>
            <person name="Zwiers L.-H."/>
            <person name="Turgeon B."/>
            <person name="Goodwin S."/>
            <person name="Spatafora J."/>
            <person name="Crous P."/>
            <person name="Grigoriev I."/>
        </authorList>
    </citation>
    <scope>NUCLEOTIDE SEQUENCE</scope>
    <source>
        <strain evidence="2">ATCC 36951</strain>
    </source>
</reference>
<name>A0A6A6BWB2_ZASCE</name>
<evidence type="ECO:0000256" key="1">
    <source>
        <dbReference type="SAM" id="MobiDB-lite"/>
    </source>
</evidence>
<accession>A0A6A6BWB2</accession>
<sequence length="325" mass="35668">MTRPREPEYSLAVVSSRAPASREATNRPSLPFFFLPSASVFLSSLHHAHIRRRHTEQLLASNRTILDTLAASNRAKKGHAQALGGNGRKSNHRKAYALMDLSGMDGGEYSDKENIEDLTPLFKPLAEPVAKKRNAASPLKEKMQPAAKKAMMGPRPKTSPVKKQPPKMGSLLPKPKMEQAGKEPPKPEPVKEEQSTSKPINKAAVATASEAESTTKTIITNRPLPSNEELHIRAELQKQSKPPVLHRILNNSTQRREEIKTRIEDLKAQKAAIGPGAEKTDIMHEINALNVEGRLVLSLSCLAQLRLREVEDLEKGVAEAGQADG</sequence>
<evidence type="ECO:0000313" key="3">
    <source>
        <dbReference type="Proteomes" id="UP000799537"/>
    </source>
</evidence>
<dbReference type="AlphaFoldDB" id="A0A6A6BWB2"/>
<keyword evidence="3" id="KW-1185">Reference proteome</keyword>
<feature type="compositionally biased region" description="Basic and acidic residues" evidence="1">
    <location>
        <begin position="175"/>
        <end position="195"/>
    </location>
</feature>
<protein>
    <submittedName>
        <fullName evidence="2">Uncharacterized protein</fullName>
    </submittedName>
</protein>
<dbReference type="EMBL" id="ML993647">
    <property type="protein sequence ID" value="KAF2158873.1"/>
    <property type="molecule type" value="Genomic_DNA"/>
</dbReference>
<evidence type="ECO:0000313" key="2">
    <source>
        <dbReference type="EMBL" id="KAF2158873.1"/>
    </source>
</evidence>
<gene>
    <name evidence="2" type="ORF">M409DRAFT_61294</name>
</gene>
<feature type="region of interest" description="Disordered" evidence="1">
    <location>
        <begin position="1"/>
        <end position="24"/>
    </location>
</feature>
<organism evidence="2 3">
    <name type="scientific">Zasmidium cellare ATCC 36951</name>
    <dbReference type="NCBI Taxonomy" id="1080233"/>
    <lineage>
        <taxon>Eukaryota</taxon>
        <taxon>Fungi</taxon>
        <taxon>Dikarya</taxon>
        <taxon>Ascomycota</taxon>
        <taxon>Pezizomycotina</taxon>
        <taxon>Dothideomycetes</taxon>
        <taxon>Dothideomycetidae</taxon>
        <taxon>Mycosphaerellales</taxon>
        <taxon>Mycosphaerellaceae</taxon>
        <taxon>Zasmidium</taxon>
    </lineage>
</organism>
<dbReference type="GeneID" id="54567972"/>
<proteinExistence type="predicted"/>
<dbReference type="Proteomes" id="UP000799537">
    <property type="component" value="Unassembled WGS sequence"/>
</dbReference>